<dbReference type="InterPro" id="IPR036901">
    <property type="entry name" value="Asp/Orn_carbamoylTrfase_sf"/>
</dbReference>
<dbReference type="AlphaFoldDB" id="A0A346XWD9"/>
<dbReference type="GO" id="GO:0016597">
    <property type="term" value="F:amino acid binding"/>
    <property type="evidence" value="ECO:0007669"/>
    <property type="project" value="InterPro"/>
</dbReference>
<proteinExistence type="inferred from homology"/>
<feature type="binding site" evidence="7">
    <location>
        <position position="235"/>
    </location>
    <ligand>
        <name>L-ornithine</name>
        <dbReference type="ChEBI" id="CHEBI:46911"/>
    </ligand>
</feature>
<dbReference type="HAMAP" id="MF_01109">
    <property type="entry name" value="OTCase"/>
    <property type="match status" value="1"/>
</dbReference>
<dbReference type="PRINTS" id="PR00102">
    <property type="entry name" value="OTCASE"/>
</dbReference>
<dbReference type="EMBL" id="CP031165">
    <property type="protein sequence ID" value="AXV06536.1"/>
    <property type="molecule type" value="Genomic_DNA"/>
</dbReference>
<feature type="binding site" evidence="7">
    <location>
        <begin position="239"/>
        <end position="240"/>
    </location>
    <ligand>
        <name>L-ornithine</name>
        <dbReference type="ChEBI" id="CHEBI:46911"/>
    </ligand>
</feature>
<dbReference type="PANTHER" id="PTHR45753:SF3">
    <property type="entry name" value="ORNITHINE TRANSCARBAMYLASE, MITOCHONDRIAL"/>
    <property type="match status" value="1"/>
</dbReference>
<evidence type="ECO:0000259" key="8">
    <source>
        <dbReference type="Pfam" id="PF00185"/>
    </source>
</evidence>
<protein>
    <recommendedName>
        <fullName evidence="4 7">Ornithine carbamoyltransferase</fullName>
        <shortName evidence="7">OTCase</shortName>
        <ecNumber evidence="3 7">2.1.3.3</ecNumber>
    </recommendedName>
</protein>
<evidence type="ECO:0000256" key="2">
    <source>
        <dbReference type="ARBA" id="ARBA00007805"/>
    </source>
</evidence>
<name>A0A346XWD9_9ACTN</name>
<dbReference type="PRINTS" id="PR00100">
    <property type="entry name" value="AOTCASE"/>
</dbReference>
<evidence type="ECO:0000259" key="9">
    <source>
        <dbReference type="Pfam" id="PF02729"/>
    </source>
</evidence>
<dbReference type="SUPFAM" id="SSF53671">
    <property type="entry name" value="Aspartate/ornithine carbamoyltransferase"/>
    <property type="match status" value="1"/>
</dbReference>
<sequence>MTDTPIRHFLTVDDLQPEELLAVLDLADDLKAERPTPASRASSTWGDVLHGKSVALIFEKPSTRTRVSFEVGVRELGGHPVVLTGQQLQLGRGETVADTARVLSRYVHAIVLRTFGQDRLEDLAEAGDIPIINALSDLTHPCQAVADLQTIREYKGTLAGLKLTYLGDGNNMAHSLLKAGAMTGMHVVIGHPEGYAPNGQIVDEARTLAEFSGGAITVTTDPETACVDADVLYTDVWASMGQESESTERAALFRPYQLNSGAMALARPDAIVMHCLPAHRGEEISAQAIDGDASVVFSQAENRLHAQKALLITLLT</sequence>
<dbReference type="Pfam" id="PF00185">
    <property type="entry name" value="OTCace"/>
    <property type="match status" value="1"/>
</dbReference>
<feature type="domain" description="Aspartate/ornithine carbamoyltransferase carbamoyl-P binding" evidence="9">
    <location>
        <begin position="7"/>
        <end position="153"/>
    </location>
</feature>
<feature type="binding site" evidence="7">
    <location>
        <begin position="275"/>
        <end position="276"/>
    </location>
    <ligand>
        <name>carbamoyl phosphate</name>
        <dbReference type="ChEBI" id="CHEBI:58228"/>
    </ligand>
</feature>
<comment type="catalytic activity">
    <reaction evidence="6 7">
        <text>carbamoyl phosphate + L-ornithine = L-citrulline + phosphate + H(+)</text>
        <dbReference type="Rhea" id="RHEA:19513"/>
        <dbReference type="ChEBI" id="CHEBI:15378"/>
        <dbReference type="ChEBI" id="CHEBI:43474"/>
        <dbReference type="ChEBI" id="CHEBI:46911"/>
        <dbReference type="ChEBI" id="CHEBI:57743"/>
        <dbReference type="ChEBI" id="CHEBI:58228"/>
        <dbReference type="EC" id="2.1.3.3"/>
    </reaction>
</comment>
<evidence type="ECO:0000256" key="4">
    <source>
        <dbReference type="ARBA" id="ARBA00016634"/>
    </source>
</evidence>
<reference evidence="10 11" key="1">
    <citation type="submission" date="2018-09" db="EMBL/GenBank/DDBJ databases">
        <title>Complete genome sequence of Euzebya sp. DY32-46 isolated from seawater of Pacific Ocean.</title>
        <authorList>
            <person name="Xu L."/>
            <person name="Wu Y.-H."/>
            <person name="Xu X.-W."/>
        </authorList>
    </citation>
    <scope>NUCLEOTIDE SEQUENCE [LARGE SCALE GENOMIC DNA]</scope>
    <source>
        <strain evidence="10 11">DY32-46</strain>
    </source>
</reference>
<dbReference type="NCBIfam" id="TIGR00658">
    <property type="entry name" value="orni_carb_tr"/>
    <property type="match status" value="1"/>
</dbReference>
<dbReference type="PROSITE" id="PS00097">
    <property type="entry name" value="CARBAMOYLTRANSFERASE"/>
    <property type="match status" value="1"/>
</dbReference>
<dbReference type="GO" id="GO:0004585">
    <property type="term" value="F:ornithine carbamoyltransferase activity"/>
    <property type="evidence" value="ECO:0007669"/>
    <property type="project" value="UniProtKB-UniRule"/>
</dbReference>
<dbReference type="GO" id="GO:0005737">
    <property type="term" value="C:cytoplasm"/>
    <property type="evidence" value="ECO:0007669"/>
    <property type="project" value="UniProtKB-SubCell"/>
</dbReference>
<evidence type="ECO:0000313" key="10">
    <source>
        <dbReference type="EMBL" id="AXV06536.1"/>
    </source>
</evidence>
<feature type="binding site" evidence="7">
    <location>
        <position position="171"/>
    </location>
    <ligand>
        <name>L-ornithine</name>
        <dbReference type="ChEBI" id="CHEBI:46911"/>
    </ligand>
</feature>
<dbReference type="NCBIfam" id="NF001986">
    <property type="entry name" value="PRK00779.1"/>
    <property type="match status" value="1"/>
</dbReference>
<dbReference type="FunFam" id="3.40.50.1370:FF:000008">
    <property type="entry name" value="Ornithine carbamoyltransferase"/>
    <property type="match status" value="1"/>
</dbReference>
<dbReference type="GO" id="GO:0042450">
    <property type="term" value="P:L-arginine biosynthetic process via ornithine"/>
    <property type="evidence" value="ECO:0007669"/>
    <property type="project" value="UniProtKB-UniRule"/>
</dbReference>
<comment type="pathway">
    <text evidence="1">Amino-acid biosynthesis; L-arginine biosynthesis; L-arginine from L-ornithine and carbamoyl phosphate: step 1/3.</text>
</comment>
<accession>A0A346XWD9</accession>
<dbReference type="Proteomes" id="UP000264006">
    <property type="component" value="Chromosome"/>
</dbReference>
<feature type="binding site" evidence="7">
    <location>
        <begin position="140"/>
        <end position="143"/>
    </location>
    <ligand>
        <name>carbamoyl phosphate</name>
        <dbReference type="ChEBI" id="CHEBI:58228"/>
    </ligand>
</feature>
<gene>
    <name evidence="10" type="ORF">DVS28_a1845</name>
</gene>
<evidence type="ECO:0000256" key="5">
    <source>
        <dbReference type="ARBA" id="ARBA00022679"/>
    </source>
</evidence>
<keyword evidence="5 7" id="KW-0808">Transferase</keyword>
<feature type="binding site" evidence="7">
    <location>
        <position position="303"/>
    </location>
    <ligand>
        <name>carbamoyl phosphate</name>
        <dbReference type="ChEBI" id="CHEBI:58228"/>
    </ligand>
</feature>
<dbReference type="GO" id="GO:0019240">
    <property type="term" value="P:citrulline biosynthetic process"/>
    <property type="evidence" value="ECO:0007669"/>
    <property type="project" value="TreeGrafter"/>
</dbReference>
<dbReference type="InterPro" id="IPR006132">
    <property type="entry name" value="Asp/Orn_carbamoyltranf_P-bd"/>
</dbReference>
<dbReference type="RefSeq" id="WP_245973587.1">
    <property type="nucleotide sequence ID" value="NZ_CAXIBR010000041.1"/>
</dbReference>
<dbReference type="InterPro" id="IPR002292">
    <property type="entry name" value="Orn/put_carbamltrans"/>
</dbReference>
<dbReference type="PANTHER" id="PTHR45753">
    <property type="entry name" value="ORNITHINE CARBAMOYLTRANSFERASE, MITOCHONDRIAL"/>
    <property type="match status" value="1"/>
</dbReference>
<evidence type="ECO:0000256" key="1">
    <source>
        <dbReference type="ARBA" id="ARBA00004975"/>
    </source>
</evidence>
<feature type="domain" description="Aspartate/ornithine carbamoyltransferase Asp/Orn-binding" evidence="8">
    <location>
        <begin position="160"/>
        <end position="313"/>
    </location>
</feature>
<evidence type="ECO:0000313" key="11">
    <source>
        <dbReference type="Proteomes" id="UP000264006"/>
    </source>
</evidence>
<keyword evidence="7" id="KW-0963">Cytoplasm</keyword>
<comment type="similarity">
    <text evidence="2 7">Belongs to the aspartate/ornithine carbamoyltransferase superfamily. OTCase family.</text>
</comment>
<organism evidence="10 11">
    <name type="scientific">Euzebya pacifica</name>
    <dbReference type="NCBI Taxonomy" id="1608957"/>
    <lineage>
        <taxon>Bacteria</taxon>
        <taxon>Bacillati</taxon>
        <taxon>Actinomycetota</taxon>
        <taxon>Nitriliruptoria</taxon>
        <taxon>Euzebyales</taxon>
    </lineage>
</organism>
<evidence type="ECO:0000256" key="7">
    <source>
        <dbReference type="HAMAP-Rule" id="MF_01109"/>
    </source>
</evidence>
<dbReference type="EC" id="2.1.3.3" evidence="3 7"/>
<keyword evidence="11" id="KW-1185">Reference proteome</keyword>
<feature type="binding site" evidence="7">
    <location>
        <position position="113"/>
    </location>
    <ligand>
        <name>carbamoyl phosphate</name>
        <dbReference type="ChEBI" id="CHEBI:58228"/>
    </ligand>
</feature>
<dbReference type="InterPro" id="IPR006131">
    <property type="entry name" value="Asp_carbamoyltransf_Asp/Orn-bd"/>
</dbReference>
<feature type="binding site" evidence="7">
    <location>
        <begin position="62"/>
        <end position="65"/>
    </location>
    <ligand>
        <name>carbamoyl phosphate</name>
        <dbReference type="ChEBI" id="CHEBI:58228"/>
    </ligand>
</feature>
<dbReference type="KEGG" id="euz:DVS28_a1845"/>
<evidence type="ECO:0000256" key="3">
    <source>
        <dbReference type="ARBA" id="ARBA00013007"/>
    </source>
</evidence>
<dbReference type="InterPro" id="IPR006130">
    <property type="entry name" value="Asp/Orn_carbamoylTrfase"/>
</dbReference>
<comment type="subcellular location">
    <subcellularLocation>
        <location evidence="7">Cytoplasm</location>
    </subcellularLocation>
</comment>
<dbReference type="Pfam" id="PF02729">
    <property type="entry name" value="OTCace_N"/>
    <property type="match status" value="1"/>
</dbReference>
<dbReference type="Gene3D" id="3.40.50.1370">
    <property type="entry name" value="Aspartate/ornithine carbamoyltransferase"/>
    <property type="match status" value="2"/>
</dbReference>
<dbReference type="InterPro" id="IPR024904">
    <property type="entry name" value="OTCase_ArgI"/>
</dbReference>
<evidence type="ECO:0000256" key="6">
    <source>
        <dbReference type="ARBA" id="ARBA00048772"/>
    </source>
</evidence>
<feature type="binding site" evidence="7">
    <location>
        <position position="89"/>
    </location>
    <ligand>
        <name>carbamoyl phosphate</name>
        <dbReference type="ChEBI" id="CHEBI:58228"/>
    </ligand>
</feature>